<organism evidence="3 4">
    <name type="scientific">Pallidibacillus thermolactis</name>
    <dbReference type="NCBI Taxonomy" id="251051"/>
    <lineage>
        <taxon>Bacteria</taxon>
        <taxon>Bacillati</taxon>
        <taxon>Bacillota</taxon>
        <taxon>Bacilli</taxon>
        <taxon>Bacillales</taxon>
        <taxon>Bacillaceae</taxon>
        <taxon>Pallidibacillus</taxon>
    </lineage>
</organism>
<dbReference type="Proteomes" id="UP001208656">
    <property type="component" value="Unassembled WGS sequence"/>
</dbReference>
<dbReference type="PANTHER" id="PTHR22916:SF3">
    <property type="entry name" value="UDP-GLCNAC:BETAGAL BETA-1,3-N-ACETYLGLUCOSAMINYLTRANSFERASE-LIKE PROTEIN 1"/>
    <property type="match status" value="1"/>
</dbReference>
<reference evidence="3 4" key="1">
    <citation type="submission" date="2022-10" db="EMBL/GenBank/DDBJ databases">
        <title>Description of Fervidibacillus gen. nov. in the family Fervidibacillaceae fam. nov. with two species, Fervidibacillus albus sp. nov., and Fervidibacillus halotolerans sp. nov., isolated from tidal flat sediments.</title>
        <authorList>
            <person name="Kwon K.K."/>
            <person name="Yang S.-H."/>
        </authorList>
    </citation>
    <scope>NUCLEOTIDE SEQUENCE [LARGE SCALE GENOMIC DNA]</scope>
    <source>
        <strain evidence="3 4">DSM 23332</strain>
    </source>
</reference>
<gene>
    <name evidence="3" type="ORF">OEV82_13800</name>
</gene>
<dbReference type="SUPFAM" id="SSF53448">
    <property type="entry name" value="Nucleotide-diphospho-sugar transferases"/>
    <property type="match status" value="1"/>
</dbReference>
<dbReference type="EMBL" id="JAOUSE010000057">
    <property type="protein sequence ID" value="MCU9595513.1"/>
    <property type="molecule type" value="Genomic_DNA"/>
</dbReference>
<dbReference type="Pfam" id="PF00535">
    <property type="entry name" value="Glycos_transf_2"/>
    <property type="match status" value="1"/>
</dbReference>
<proteinExistence type="inferred from homology"/>
<dbReference type="InterPro" id="IPR029044">
    <property type="entry name" value="Nucleotide-diphossugar_trans"/>
</dbReference>
<feature type="domain" description="Glycosyltransferase 2-like" evidence="2">
    <location>
        <begin position="30"/>
        <end position="162"/>
    </location>
</feature>
<dbReference type="Gene3D" id="3.90.550.10">
    <property type="entry name" value="Spore Coat Polysaccharide Biosynthesis Protein SpsA, Chain A"/>
    <property type="match status" value="1"/>
</dbReference>
<evidence type="ECO:0000256" key="1">
    <source>
        <dbReference type="ARBA" id="ARBA00006739"/>
    </source>
</evidence>
<accession>A0ABT2WIP1</accession>
<evidence type="ECO:0000313" key="3">
    <source>
        <dbReference type="EMBL" id="MCU9595513.1"/>
    </source>
</evidence>
<dbReference type="InterPro" id="IPR043148">
    <property type="entry name" value="TagF_C"/>
</dbReference>
<evidence type="ECO:0000313" key="4">
    <source>
        <dbReference type="Proteomes" id="UP001208656"/>
    </source>
</evidence>
<dbReference type="Pfam" id="PF04464">
    <property type="entry name" value="Glyphos_transf"/>
    <property type="match status" value="1"/>
</dbReference>
<comment type="caution">
    <text evidence="3">The sequence shown here is derived from an EMBL/GenBank/DDBJ whole genome shotgun (WGS) entry which is preliminary data.</text>
</comment>
<comment type="similarity">
    <text evidence="1">Belongs to the glycosyltransferase 2 family.</text>
</comment>
<dbReference type="PANTHER" id="PTHR22916">
    <property type="entry name" value="GLYCOSYLTRANSFERASE"/>
    <property type="match status" value="1"/>
</dbReference>
<dbReference type="RefSeq" id="WP_263062210.1">
    <property type="nucleotide sequence ID" value="NZ_JAOUSE010000057.1"/>
</dbReference>
<dbReference type="CDD" id="cd00761">
    <property type="entry name" value="Glyco_tranf_GTA_type"/>
    <property type="match status" value="1"/>
</dbReference>
<protein>
    <submittedName>
        <fullName evidence="3">Bifunctional glycosyltransferase family 2 protein/CDP-glycerol:glycerophosphate glycerophosphotransferase</fullName>
    </submittedName>
</protein>
<evidence type="ECO:0000259" key="2">
    <source>
        <dbReference type="Pfam" id="PF00535"/>
    </source>
</evidence>
<dbReference type="InterPro" id="IPR007554">
    <property type="entry name" value="Glycerophosphate_synth"/>
</dbReference>
<name>A0ABT2WIP1_9BACI</name>
<sequence length="915" mass="108061">MVRDKEFGTSLEQKLKARYGSIKSKQYLFSIIIPIYNVEDYLEETIESIINQTLNFEKHVQVILVNDGSPDNSEEICLHYQKKYPSNILYVKKENGGVSSARNKGIEYATGEIVNFLDSDDILAKDALEKVYEYYSKHKEEIDVVCLPIFYFEARKGQHMLNAKFAKTQIIDIEETPSKIQLHVSSAFISNEQVQQHRFDESLKYGEDAKFVTEIILKKGKYGVLSNAKYYYRIRKSGSSAIQTSHSSEAWYNASVINFSKALIDMSLNKYGYVSRYIQNVVMYDLQWKFRIKEIPTSVLSKEQKLEFIQLITQVLQHIEDDVIFAQKYIKFHHKIFVLKLKYLDSGKDILNYLYLKDNIKIFLNKKMINSLDEQRVYLNLLEIREDKIYIEGMFASGFEASDSEITIHFKDQEIQTEKVSRPLSDIKIWGIVVKEIYGFRAEIDCKDLNKEERIEFVVKINDVKVKLNYKLTQRIPFSKKIPSFYAKDKLILYPGKTHITVVPNTFMRRIKKEFGMTKRLIKLMKIKSGAKKALLVRWGYNLLSVFKKKPIYLFMDRVDKADDNAEVLFRYATKRKDGIKKYFVISEKSSDFNRMKKYGKVVPYGSYRHKLLLLLSDKLISSHADEVIINPFYSTKMYYKDLMTFDYIFLQHGVTQNDLSGWLNKYQKNIKLFITSAFEEYESIINGAYGYSDKEVILSGMPRHDRLVNESKKQILIMPTWRMSLASKLDKNLRRVYNEDFVHTDYFKMYNGLINDERLLMKLKETGYKMKFVIHPALKEQYVDFTQNEYVEILNPDNITYYKLFNESSLMVTDYSSVSFDFAYLRKPILYFHFDQEEFYRNHFTKGYFDYEEKGFGPVIKNFNDMVGELIKAIENDCQLDDLYRERIDSFFAYSDKNNSQRVYDEILKLDKKF</sequence>
<keyword evidence="4" id="KW-1185">Reference proteome</keyword>
<dbReference type="Gene3D" id="3.40.50.12580">
    <property type="match status" value="1"/>
</dbReference>
<dbReference type="InterPro" id="IPR001173">
    <property type="entry name" value="Glyco_trans_2-like"/>
</dbReference>
<dbReference type="SUPFAM" id="SSF53756">
    <property type="entry name" value="UDP-Glycosyltransferase/glycogen phosphorylase"/>
    <property type="match status" value="1"/>
</dbReference>